<comment type="cofactor">
    <cofactor evidence="5">
        <name>a divalent metal cation</name>
        <dbReference type="ChEBI" id="CHEBI:60240"/>
    </cofactor>
</comment>
<evidence type="ECO:0000313" key="7">
    <source>
        <dbReference type="EMBL" id="RBP51519.1"/>
    </source>
</evidence>
<dbReference type="EMBL" id="QNRT01000002">
    <property type="protein sequence ID" value="RBP51519.1"/>
    <property type="molecule type" value="Genomic_DNA"/>
</dbReference>
<keyword evidence="2 5" id="KW-0963">Cytoplasm</keyword>
<feature type="active site" description="Proton acceptor" evidence="5">
    <location>
        <position position="49"/>
    </location>
</feature>
<name>A0A395JLN6_9GAMM</name>
<dbReference type="NCBIfam" id="TIGR00172">
    <property type="entry name" value="maf"/>
    <property type="match status" value="1"/>
</dbReference>
<keyword evidence="8" id="KW-1185">Reference proteome</keyword>
<gene>
    <name evidence="7" type="ORF">DFR28_102949</name>
</gene>
<dbReference type="GO" id="GO:0047429">
    <property type="term" value="F:nucleoside triphosphate diphosphatase activity"/>
    <property type="evidence" value="ECO:0007669"/>
    <property type="project" value="UniProtKB-EC"/>
</dbReference>
<accession>A0A395JLN6</accession>
<dbReference type="InterPro" id="IPR003697">
    <property type="entry name" value="Maf-like"/>
</dbReference>
<comment type="similarity">
    <text evidence="5">Belongs to the Maf family.</text>
</comment>
<dbReference type="FunCoup" id="A0A395JLN6">
    <property type="interactions" value="123"/>
</dbReference>
<comment type="function">
    <text evidence="5">Nucleoside triphosphate pyrophosphatase. May have a dual role in cell division arrest and in preventing the incorporation of modified nucleotides into cellular nucleic acids.</text>
</comment>
<dbReference type="PANTHER" id="PTHR43213">
    <property type="entry name" value="BIFUNCTIONAL DTTP/UTP PYROPHOSPHATASE/METHYLTRANSFERASE PROTEIN-RELATED"/>
    <property type="match status" value="1"/>
</dbReference>
<dbReference type="AlphaFoldDB" id="A0A395JLN6"/>
<sequence length="173" mass="18933">MVPFSTFSPDIDESAHDGETPKQLVERLAIEKALETAKHFPNSLIIGSDQVALHDQEIVGKPGTHERAVEQLQAASGKKIALFTGLALVNSKTGRIQSEVVPFSAHFKKLSERTIECYLRKEEPYNCAGSVKSEGLGVALLERFEGDDPNALIGLPLIRLVAMLEAEDYDLFA</sequence>
<keyword evidence="3 5" id="KW-0378">Hydrolase</keyword>
<organism evidence="7 8">
    <name type="scientific">Arenicella xantha</name>
    <dbReference type="NCBI Taxonomy" id="644221"/>
    <lineage>
        <taxon>Bacteria</taxon>
        <taxon>Pseudomonadati</taxon>
        <taxon>Pseudomonadota</taxon>
        <taxon>Gammaproteobacteria</taxon>
        <taxon>Arenicellales</taxon>
        <taxon>Arenicellaceae</taxon>
        <taxon>Arenicella</taxon>
    </lineage>
</organism>
<comment type="caution">
    <text evidence="7">The sequence shown here is derived from an EMBL/GenBank/DDBJ whole genome shotgun (WGS) entry which is preliminary data.</text>
</comment>
<evidence type="ECO:0000313" key="8">
    <source>
        <dbReference type="Proteomes" id="UP000253083"/>
    </source>
</evidence>
<dbReference type="EC" id="3.6.1.9" evidence="5"/>
<dbReference type="CDD" id="cd00555">
    <property type="entry name" value="Maf"/>
    <property type="match status" value="1"/>
</dbReference>
<dbReference type="HAMAP" id="MF_00528">
    <property type="entry name" value="Maf"/>
    <property type="match status" value="1"/>
</dbReference>
<keyword evidence="4 5" id="KW-0546">Nucleotide metabolism</keyword>
<dbReference type="PIRSF" id="PIRSF006305">
    <property type="entry name" value="Maf"/>
    <property type="match status" value="1"/>
</dbReference>
<dbReference type="PANTHER" id="PTHR43213:SF10">
    <property type="entry name" value="7-METHYL-GTP PYROPHOSPHATASE"/>
    <property type="match status" value="1"/>
</dbReference>
<evidence type="ECO:0000256" key="5">
    <source>
        <dbReference type="HAMAP-Rule" id="MF_00528"/>
    </source>
</evidence>
<reference evidence="7 8" key="1">
    <citation type="submission" date="2018-06" db="EMBL/GenBank/DDBJ databases">
        <title>Genomic Encyclopedia of Type Strains, Phase IV (KMG-IV): sequencing the most valuable type-strain genomes for metagenomic binning, comparative biology and taxonomic classification.</title>
        <authorList>
            <person name="Goeker M."/>
        </authorList>
    </citation>
    <scope>NUCLEOTIDE SEQUENCE [LARGE SCALE GENOMIC DNA]</scope>
    <source>
        <strain evidence="7 8">DSM 24032</strain>
    </source>
</reference>
<dbReference type="Gene3D" id="3.90.950.10">
    <property type="match status" value="1"/>
</dbReference>
<evidence type="ECO:0000256" key="3">
    <source>
        <dbReference type="ARBA" id="ARBA00022801"/>
    </source>
</evidence>
<evidence type="ECO:0000256" key="6">
    <source>
        <dbReference type="SAM" id="MobiDB-lite"/>
    </source>
</evidence>
<evidence type="ECO:0000256" key="4">
    <source>
        <dbReference type="ARBA" id="ARBA00023080"/>
    </source>
</evidence>
<dbReference type="SUPFAM" id="SSF52972">
    <property type="entry name" value="ITPase-like"/>
    <property type="match status" value="1"/>
</dbReference>
<dbReference type="InterPro" id="IPR029001">
    <property type="entry name" value="ITPase-like_fam"/>
</dbReference>
<evidence type="ECO:0000256" key="2">
    <source>
        <dbReference type="ARBA" id="ARBA00022490"/>
    </source>
</evidence>
<dbReference type="Proteomes" id="UP000253083">
    <property type="component" value="Unassembled WGS sequence"/>
</dbReference>
<proteinExistence type="inferred from homology"/>
<dbReference type="Pfam" id="PF02545">
    <property type="entry name" value="Maf"/>
    <property type="match status" value="1"/>
</dbReference>
<comment type="catalytic activity">
    <reaction evidence="5">
        <text>a 2'-deoxyribonucleoside 5'-triphosphate + H2O = a 2'-deoxyribonucleoside 5'-phosphate + diphosphate + H(+)</text>
        <dbReference type="Rhea" id="RHEA:44644"/>
        <dbReference type="ChEBI" id="CHEBI:15377"/>
        <dbReference type="ChEBI" id="CHEBI:15378"/>
        <dbReference type="ChEBI" id="CHEBI:33019"/>
        <dbReference type="ChEBI" id="CHEBI:61560"/>
        <dbReference type="ChEBI" id="CHEBI:65317"/>
        <dbReference type="EC" id="3.6.1.9"/>
    </reaction>
</comment>
<comment type="catalytic activity">
    <reaction evidence="5">
        <text>a ribonucleoside 5'-triphosphate + H2O = a ribonucleoside 5'-phosphate + diphosphate + H(+)</text>
        <dbReference type="Rhea" id="RHEA:23996"/>
        <dbReference type="ChEBI" id="CHEBI:15377"/>
        <dbReference type="ChEBI" id="CHEBI:15378"/>
        <dbReference type="ChEBI" id="CHEBI:33019"/>
        <dbReference type="ChEBI" id="CHEBI:58043"/>
        <dbReference type="ChEBI" id="CHEBI:61557"/>
        <dbReference type="EC" id="3.6.1.9"/>
    </reaction>
</comment>
<dbReference type="GO" id="GO:0009117">
    <property type="term" value="P:nucleotide metabolic process"/>
    <property type="evidence" value="ECO:0007669"/>
    <property type="project" value="UniProtKB-KW"/>
</dbReference>
<dbReference type="InParanoid" id="A0A395JLN6"/>
<dbReference type="GO" id="GO:0005737">
    <property type="term" value="C:cytoplasm"/>
    <property type="evidence" value="ECO:0007669"/>
    <property type="project" value="UniProtKB-SubCell"/>
</dbReference>
<evidence type="ECO:0000256" key="1">
    <source>
        <dbReference type="ARBA" id="ARBA00004496"/>
    </source>
</evidence>
<protein>
    <recommendedName>
        <fullName evidence="5">Nucleoside triphosphate pyrophosphatase</fullName>
        <ecNumber evidence="5">3.6.1.9</ecNumber>
    </recommendedName>
    <alternativeName>
        <fullName evidence="5">Nucleotide pyrophosphatase</fullName>
        <shortName evidence="5">Nucleotide PPase</shortName>
    </alternativeName>
</protein>
<comment type="caution">
    <text evidence="5">Lacks conserved residue(s) required for the propagation of feature annotation.</text>
</comment>
<feature type="region of interest" description="Disordered" evidence="6">
    <location>
        <begin position="1"/>
        <end position="20"/>
    </location>
</feature>
<comment type="subcellular location">
    <subcellularLocation>
        <location evidence="1 5">Cytoplasm</location>
    </subcellularLocation>
</comment>